<organism evidence="1">
    <name type="scientific">candidate division WOR-3 bacterium</name>
    <dbReference type="NCBI Taxonomy" id="2052148"/>
    <lineage>
        <taxon>Bacteria</taxon>
        <taxon>Bacteria division WOR-3</taxon>
    </lineage>
</organism>
<gene>
    <name evidence="1" type="ORF">ENU74_01340</name>
</gene>
<reference evidence="1" key="1">
    <citation type="journal article" date="2020" name="mSystems">
        <title>Genome- and Community-Level Interaction Insights into Carbon Utilization and Element Cycling Functions of Hydrothermarchaeota in Hydrothermal Sediment.</title>
        <authorList>
            <person name="Zhou Z."/>
            <person name="Liu Y."/>
            <person name="Xu W."/>
            <person name="Pan J."/>
            <person name="Luo Z.H."/>
            <person name="Li M."/>
        </authorList>
    </citation>
    <scope>NUCLEOTIDE SEQUENCE [LARGE SCALE GENOMIC DNA]</scope>
    <source>
        <strain evidence="1">SpSt-697</strain>
    </source>
</reference>
<name>A0A7V3ZUD6_UNCW3</name>
<dbReference type="EMBL" id="DTDR01000043">
    <property type="protein sequence ID" value="HGK63231.1"/>
    <property type="molecule type" value="Genomic_DNA"/>
</dbReference>
<comment type="caution">
    <text evidence="1">The sequence shown here is derived from an EMBL/GenBank/DDBJ whole genome shotgun (WGS) entry which is preliminary data.</text>
</comment>
<proteinExistence type="predicted"/>
<evidence type="ECO:0008006" key="2">
    <source>
        <dbReference type="Google" id="ProtNLM"/>
    </source>
</evidence>
<dbReference type="Gene3D" id="1.25.40.10">
    <property type="entry name" value="Tetratricopeptide repeat domain"/>
    <property type="match status" value="1"/>
</dbReference>
<accession>A0A7V3ZUD6</accession>
<evidence type="ECO:0000313" key="1">
    <source>
        <dbReference type="EMBL" id="HGK63231.1"/>
    </source>
</evidence>
<dbReference type="InterPro" id="IPR011990">
    <property type="entry name" value="TPR-like_helical_dom_sf"/>
</dbReference>
<sequence length="308" mass="36123">MKLLIFFIFLSINDLKTKLLKEGFNDSLYLKYKELSFRENKLEELKNLSLELLKSYKKEIRLLITLGEIELLNKNLAQGLSYLETALKISSESNPVVLKLLEKYKIESNLEKYPFINFLIFIKKNNFLKAKETGHFLEEGELKDYYQLLLFGNLESYDSLLIAIFNFLINYEKSPLKEEVQELGLLLSSGKKIKEYFYSLLLLIIGEKEKAKENLKKINEDYSLIKLAEIYEKEGEISLAINTLKNVCQSKNNYFKAKAQYRLALLLLDKNEKEAISLLRDIVFNQPLTPYTYYSRELLNKLKLKGIR</sequence>
<dbReference type="AlphaFoldDB" id="A0A7V3ZUD6"/>
<protein>
    <recommendedName>
        <fullName evidence="2">Tetratricopeptide repeat protein</fullName>
    </recommendedName>
</protein>